<evidence type="ECO:0000256" key="1">
    <source>
        <dbReference type="SAM" id="Phobius"/>
    </source>
</evidence>
<proteinExistence type="predicted"/>
<organism evidence="2 3">
    <name type="scientific">Saccharopolyspora gregorii</name>
    <dbReference type="NCBI Taxonomy" id="33914"/>
    <lineage>
        <taxon>Bacteria</taxon>
        <taxon>Bacillati</taxon>
        <taxon>Actinomycetota</taxon>
        <taxon>Actinomycetes</taxon>
        <taxon>Pseudonocardiales</taxon>
        <taxon>Pseudonocardiaceae</taxon>
        <taxon>Saccharopolyspora</taxon>
    </lineage>
</organism>
<name>A0ABP6RY96_9PSEU</name>
<keyword evidence="3" id="KW-1185">Reference proteome</keyword>
<keyword evidence="1" id="KW-0812">Transmembrane</keyword>
<gene>
    <name evidence="2" type="ORF">GCM10020366_54490</name>
</gene>
<keyword evidence="1" id="KW-0472">Membrane</keyword>
<dbReference type="EMBL" id="BAAAYK010000038">
    <property type="protein sequence ID" value="GAA3363265.1"/>
    <property type="molecule type" value="Genomic_DNA"/>
</dbReference>
<keyword evidence="1" id="KW-1133">Transmembrane helix</keyword>
<evidence type="ECO:0000313" key="2">
    <source>
        <dbReference type="EMBL" id="GAA3363265.1"/>
    </source>
</evidence>
<feature type="transmembrane region" description="Helical" evidence="1">
    <location>
        <begin position="36"/>
        <end position="54"/>
    </location>
</feature>
<sequence length="68" mass="6975">MVEHVMGLPVPALLVVAAVVLVLESGSPLGVLLPGSPMLLALGLLSRQGAVLLVRRRRAARVARSGAV</sequence>
<protein>
    <submittedName>
        <fullName evidence="2">Uncharacterized protein</fullName>
    </submittedName>
</protein>
<reference evidence="3" key="1">
    <citation type="journal article" date="2019" name="Int. J. Syst. Evol. Microbiol.">
        <title>The Global Catalogue of Microorganisms (GCM) 10K type strain sequencing project: providing services to taxonomists for standard genome sequencing and annotation.</title>
        <authorList>
            <consortium name="The Broad Institute Genomics Platform"/>
            <consortium name="The Broad Institute Genome Sequencing Center for Infectious Disease"/>
            <person name="Wu L."/>
            <person name="Ma J."/>
        </authorList>
    </citation>
    <scope>NUCLEOTIDE SEQUENCE [LARGE SCALE GENOMIC DNA]</scope>
    <source>
        <strain evidence="3">JCM 9687</strain>
    </source>
</reference>
<dbReference type="Proteomes" id="UP001500483">
    <property type="component" value="Unassembled WGS sequence"/>
</dbReference>
<dbReference type="RefSeq" id="WP_344930307.1">
    <property type="nucleotide sequence ID" value="NZ_BAAAYK010000038.1"/>
</dbReference>
<evidence type="ECO:0000313" key="3">
    <source>
        <dbReference type="Proteomes" id="UP001500483"/>
    </source>
</evidence>
<comment type="caution">
    <text evidence="2">The sequence shown here is derived from an EMBL/GenBank/DDBJ whole genome shotgun (WGS) entry which is preliminary data.</text>
</comment>
<accession>A0ABP6RY96</accession>